<reference evidence="1 2" key="1">
    <citation type="submission" date="2013-01" db="EMBL/GenBank/DDBJ databases">
        <authorList>
            <person name="Harkins D.M."/>
            <person name="Durkin A.S."/>
            <person name="Brinkac L.M."/>
            <person name="Haft D.H."/>
            <person name="Selengut J.D."/>
            <person name="Sanka R."/>
            <person name="DePew J."/>
            <person name="Purushe J."/>
            <person name="Picardeau M."/>
            <person name="Werts C."/>
            <person name="Goarant C."/>
            <person name="Vinetz J.M."/>
            <person name="Sutton G.G."/>
            <person name="Nierman W.C."/>
            <person name="Fouts D.E."/>
        </authorList>
    </citation>
    <scope>NUCLEOTIDE SEQUENCE [LARGE SCALE GENOMIC DNA]</scope>
    <source>
        <strain evidence="1 2">Verdun HP</strain>
    </source>
</reference>
<evidence type="ECO:0000313" key="1">
    <source>
        <dbReference type="EMBL" id="EMO02820.1"/>
    </source>
</evidence>
<evidence type="ECO:0000313" key="2">
    <source>
        <dbReference type="Proteomes" id="UP000012092"/>
    </source>
</evidence>
<protein>
    <submittedName>
        <fullName evidence="1">Uncharacterized protein</fullName>
    </submittedName>
</protein>
<dbReference type="EMBL" id="AHNZ02000966">
    <property type="protein sequence ID" value="EMO02820.1"/>
    <property type="molecule type" value="Genomic_DNA"/>
</dbReference>
<dbReference type="AlphaFoldDB" id="M6R5H1"/>
<sequence>MPEKIYRFSCNKDWEVEQDSDYDTIEDAIKSSPNQYKNILIKWKEYK</sequence>
<accession>M6R5H1</accession>
<dbReference type="Proteomes" id="UP000012092">
    <property type="component" value="Unassembled WGS sequence"/>
</dbReference>
<organism evidence="1 2">
    <name type="scientific">Leptospira interrogans serovar Icterohaemorrhagiae str. Verdun HP</name>
    <dbReference type="NCBI Taxonomy" id="1049910"/>
    <lineage>
        <taxon>Bacteria</taxon>
        <taxon>Pseudomonadati</taxon>
        <taxon>Spirochaetota</taxon>
        <taxon>Spirochaetia</taxon>
        <taxon>Leptospirales</taxon>
        <taxon>Leptospiraceae</taxon>
        <taxon>Leptospira</taxon>
    </lineage>
</organism>
<proteinExistence type="predicted"/>
<comment type="caution">
    <text evidence="1">The sequence shown here is derived from an EMBL/GenBank/DDBJ whole genome shotgun (WGS) entry which is preliminary data.</text>
</comment>
<gene>
    <name evidence="1" type="ORF">LEP1GSC116_4989</name>
</gene>
<name>M6R5H1_LEPIR</name>